<dbReference type="GO" id="GO:0003677">
    <property type="term" value="F:DNA binding"/>
    <property type="evidence" value="ECO:0007669"/>
    <property type="project" value="UniProtKB-KW"/>
</dbReference>
<proteinExistence type="predicted"/>
<evidence type="ECO:0000256" key="1">
    <source>
        <dbReference type="ARBA" id="ARBA00022723"/>
    </source>
</evidence>
<evidence type="ECO:0000313" key="7">
    <source>
        <dbReference type="EMBL" id="EXJ90390.1"/>
    </source>
</evidence>
<dbReference type="GeneID" id="19158383"/>
<keyword evidence="4" id="KW-0238">DNA-binding</keyword>
<dbReference type="RefSeq" id="XP_007722584.1">
    <property type="nucleotide sequence ID" value="XM_007724394.1"/>
</dbReference>
<dbReference type="Proteomes" id="UP000019484">
    <property type="component" value="Unassembled WGS sequence"/>
</dbReference>
<dbReference type="EMBL" id="AMWN01000003">
    <property type="protein sequence ID" value="EXJ90390.1"/>
    <property type="molecule type" value="Genomic_DNA"/>
</dbReference>
<evidence type="ECO:0008006" key="9">
    <source>
        <dbReference type="Google" id="ProtNLM"/>
    </source>
</evidence>
<comment type="caution">
    <text evidence="7">The sequence shown here is derived from an EMBL/GenBank/DDBJ whole genome shotgun (WGS) entry which is preliminary data.</text>
</comment>
<dbReference type="GO" id="GO:0046872">
    <property type="term" value="F:metal ion binding"/>
    <property type="evidence" value="ECO:0007669"/>
    <property type="project" value="UniProtKB-KW"/>
</dbReference>
<protein>
    <recommendedName>
        <fullName evidence="9">Zn(2)-C6 fungal-type domain-containing protein</fullName>
    </recommendedName>
</protein>
<dbReference type="HOGENOM" id="CLU_011409_12_1_1"/>
<dbReference type="STRING" id="1182541.W9YL62"/>
<dbReference type="PANTHER" id="PTHR36206">
    <property type="entry name" value="ASPERCRYPTIN BIOSYNTHESIS CLUSTER-SPECIFIC TRANSCRIPTION REGULATOR ATNN-RELATED"/>
    <property type="match status" value="1"/>
</dbReference>
<keyword evidence="8" id="KW-1185">Reference proteome</keyword>
<dbReference type="PANTHER" id="PTHR36206:SF14">
    <property type="entry name" value="ZN(2)-C6 FUNGAL-TYPE DOMAIN-CONTAINING PROTEIN-RELATED"/>
    <property type="match status" value="1"/>
</dbReference>
<evidence type="ECO:0000313" key="8">
    <source>
        <dbReference type="Proteomes" id="UP000019484"/>
    </source>
</evidence>
<dbReference type="InterPro" id="IPR052360">
    <property type="entry name" value="Transcr_Regulatory_Proteins"/>
</dbReference>
<keyword evidence="1" id="KW-0479">Metal-binding</keyword>
<keyword evidence="3" id="KW-0805">Transcription regulation</keyword>
<evidence type="ECO:0000256" key="3">
    <source>
        <dbReference type="ARBA" id="ARBA00023015"/>
    </source>
</evidence>
<evidence type="ECO:0000256" key="4">
    <source>
        <dbReference type="ARBA" id="ARBA00023125"/>
    </source>
</evidence>
<gene>
    <name evidence="7" type="ORF">A1O1_03491</name>
</gene>
<evidence type="ECO:0000256" key="6">
    <source>
        <dbReference type="ARBA" id="ARBA00023242"/>
    </source>
</evidence>
<dbReference type="eggNOG" id="ENOG502SQ3E">
    <property type="taxonomic scope" value="Eukaryota"/>
</dbReference>
<dbReference type="OrthoDB" id="3145928at2759"/>
<evidence type="ECO:0000256" key="2">
    <source>
        <dbReference type="ARBA" id="ARBA00022833"/>
    </source>
</evidence>
<evidence type="ECO:0000256" key="5">
    <source>
        <dbReference type="ARBA" id="ARBA00023163"/>
    </source>
</evidence>
<accession>W9YL62</accession>
<name>W9YL62_9EURO</name>
<keyword evidence="5" id="KW-0804">Transcription</keyword>
<dbReference type="AlphaFoldDB" id="W9YL62"/>
<organism evidence="7 8">
    <name type="scientific">Capronia coronata CBS 617.96</name>
    <dbReference type="NCBI Taxonomy" id="1182541"/>
    <lineage>
        <taxon>Eukaryota</taxon>
        <taxon>Fungi</taxon>
        <taxon>Dikarya</taxon>
        <taxon>Ascomycota</taxon>
        <taxon>Pezizomycotina</taxon>
        <taxon>Eurotiomycetes</taxon>
        <taxon>Chaetothyriomycetidae</taxon>
        <taxon>Chaetothyriales</taxon>
        <taxon>Herpotrichiellaceae</taxon>
        <taxon>Capronia</taxon>
    </lineage>
</organism>
<keyword evidence="6" id="KW-0539">Nucleus</keyword>
<sequence length="509" mass="58024">MRPHCRRCIESGRKCEGPVAHEIRFMHDQAVVSHAKSKTTTPGLHRDVSLVAPQHNNEERRAFYFFLNRAAPVFAGGLNARFWLDLIPRLAQSSPFIWDAVVSISWLFERVPYDILVRRFETQPTCIVSSDHRKAVKWYGRAIAGLRRHMERGEIDTPVALLSCILFISVESQQRNIGNALSLVETAYKLLCQSLSTSVSRLSADSLSIHEVVTPFVSRHAVLMATLGTPLPPDWSCQVEENVLKPAVLASLSELDESRARLYSLTYQAYEIIRVENIQPTEDRIVKMQRVKQTLLLQDLRQWESSFVRTWRHETRNEMLWAVSNLLMHWVVCYIWLSTCTSQLQTTFDDYRDQFSTILDHAEKVLKYSIGSTTGQPIFRFEIGLIPPLYFCAIKCRDPMLRRRALAMMMQAPEKESLWSSVATETMIENVIAMEEGKPYDASQSDLTGPLPLPPEENRIHNVAVVGKDVLGGTQRFALELSKYVTGPDGVRRMVSETVWLEEAAAEQT</sequence>
<reference evidence="7 8" key="1">
    <citation type="submission" date="2013-03" db="EMBL/GenBank/DDBJ databases">
        <title>The Genome Sequence of Capronia coronata CBS 617.96.</title>
        <authorList>
            <consortium name="The Broad Institute Genomics Platform"/>
            <person name="Cuomo C."/>
            <person name="de Hoog S."/>
            <person name="Gorbushina A."/>
            <person name="Walker B."/>
            <person name="Young S.K."/>
            <person name="Zeng Q."/>
            <person name="Gargeya S."/>
            <person name="Fitzgerald M."/>
            <person name="Haas B."/>
            <person name="Abouelleil A."/>
            <person name="Allen A.W."/>
            <person name="Alvarado L."/>
            <person name="Arachchi H.M."/>
            <person name="Berlin A.M."/>
            <person name="Chapman S.B."/>
            <person name="Gainer-Dewar J."/>
            <person name="Goldberg J."/>
            <person name="Griggs A."/>
            <person name="Gujja S."/>
            <person name="Hansen M."/>
            <person name="Howarth C."/>
            <person name="Imamovic A."/>
            <person name="Ireland A."/>
            <person name="Larimer J."/>
            <person name="McCowan C."/>
            <person name="Murphy C."/>
            <person name="Pearson M."/>
            <person name="Poon T.W."/>
            <person name="Priest M."/>
            <person name="Roberts A."/>
            <person name="Saif S."/>
            <person name="Shea T."/>
            <person name="Sisk P."/>
            <person name="Sykes S."/>
            <person name="Wortman J."/>
            <person name="Nusbaum C."/>
            <person name="Birren B."/>
        </authorList>
    </citation>
    <scope>NUCLEOTIDE SEQUENCE [LARGE SCALE GENOMIC DNA]</scope>
    <source>
        <strain evidence="7 8">CBS 617.96</strain>
    </source>
</reference>
<keyword evidence="2" id="KW-0862">Zinc</keyword>